<dbReference type="Gene3D" id="3.10.450.50">
    <property type="match status" value="1"/>
</dbReference>
<dbReference type="Proteomes" id="UP000295292">
    <property type="component" value="Unassembled WGS sequence"/>
</dbReference>
<dbReference type="InterPro" id="IPR032710">
    <property type="entry name" value="NTF2-like_dom_sf"/>
</dbReference>
<evidence type="ECO:0000313" key="3">
    <source>
        <dbReference type="Proteomes" id="UP000295292"/>
    </source>
</evidence>
<dbReference type="SUPFAM" id="SSF54427">
    <property type="entry name" value="NTF2-like"/>
    <property type="match status" value="1"/>
</dbReference>
<name>A0A4R6WMQ7_9SPHI</name>
<dbReference type="Pfam" id="PF17775">
    <property type="entry name" value="YchJ_M-like"/>
    <property type="match status" value="1"/>
</dbReference>
<feature type="domain" description="YchJ-like middle NTF2-like" evidence="1">
    <location>
        <begin position="27"/>
        <end position="120"/>
    </location>
</feature>
<organism evidence="2 3">
    <name type="scientific">Sphingobacterium yanglingense</name>
    <dbReference type="NCBI Taxonomy" id="1437280"/>
    <lineage>
        <taxon>Bacteria</taxon>
        <taxon>Pseudomonadati</taxon>
        <taxon>Bacteroidota</taxon>
        <taxon>Sphingobacteriia</taxon>
        <taxon>Sphingobacteriales</taxon>
        <taxon>Sphingobacteriaceae</taxon>
        <taxon>Sphingobacterium</taxon>
    </lineage>
</organism>
<accession>A0A4R6WMQ7</accession>
<dbReference type="InterPro" id="IPR048469">
    <property type="entry name" value="YchJ-like_M"/>
</dbReference>
<dbReference type="EMBL" id="SNYV01000011">
    <property type="protein sequence ID" value="TDQ79371.1"/>
    <property type="molecule type" value="Genomic_DNA"/>
</dbReference>
<proteinExistence type="predicted"/>
<dbReference type="PANTHER" id="PTHR33747">
    <property type="entry name" value="UPF0225 PROTEIN SCO1677"/>
    <property type="match status" value="1"/>
</dbReference>
<sequence length="124" mass="14368">MTCPCGSERDFVHCCALIHSGQQKASTAELLMRARYSAFVVANIDFLYNSFHPSTRRFQSKQDIESWATANSWVSLEIMKSTVQTVEFRAHYKDEDGVVRVHHEKSNFKELQGNWYYVDGRLID</sequence>
<dbReference type="Pfam" id="PF02810">
    <property type="entry name" value="SEC-C"/>
    <property type="match status" value="1"/>
</dbReference>
<dbReference type="AlphaFoldDB" id="A0A4R6WMQ7"/>
<reference evidence="2 3" key="1">
    <citation type="submission" date="2019-03" db="EMBL/GenBank/DDBJ databases">
        <title>Genomic Encyclopedia of Archaeal and Bacterial Type Strains, Phase II (KMG-II): from individual species to whole genera.</title>
        <authorList>
            <person name="Goeker M."/>
        </authorList>
    </citation>
    <scope>NUCLEOTIDE SEQUENCE [LARGE SCALE GENOMIC DNA]</scope>
    <source>
        <strain evidence="2 3">DSM 28353</strain>
    </source>
</reference>
<evidence type="ECO:0000259" key="1">
    <source>
        <dbReference type="Pfam" id="PF17775"/>
    </source>
</evidence>
<protein>
    <submittedName>
        <fullName evidence="2">SEC-C motif-containing protein</fullName>
    </submittedName>
</protein>
<keyword evidence="3" id="KW-1185">Reference proteome</keyword>
<dbReference type="RefSeq" id="WP_246032689.1">
    <property type="nucleotide sequence ID" value="NZ_SNYV01000011.1"/>
</dbReference>
<gene>
    <name evidence="2" type="ORF">CLV99_0808</name>
</gene>
<dbReference type="InterPro" id="IPR004027">
    <property type="entry name" value="SEC_C_motif"/>
</dbReference>
<evidence type="ECO:0000313" key="2">
    <source>
        <dbReference type="EMBL" id="TDQ79371.1"/>
    </source>
</evidence>
<dbReference type="PANTHER" id="PTHR33747:SF1">
    <property type="entry name" value="ADENYLATE CYCLASE-ASSOCIATED CAP C-TERMINAL DOMAIN-CONTAINING PROTEIN"/>
    <property type="match status" value="1"/>
</dbReference>
<comment type="caution">
    <text evidence="2">The sequence shown here is derived from an EMBL/GenBank/DDBJ whole genome shotgun (WGS) entry which is preliminary data.</text>
</comment>